<evidence type="ECO:0000313" key="6">
    <source>
        <dbReference type="EMBL" id="KAK2724054.1"/>
    </source>
</evidence>
<name>A0AA88I9J1_ARTSF</name>
<dbReference type="GO" id="GO:0005634">
    <property type="term" value="C:nucleus"/>
    <property type="evidence" value="ECO:0007669"/>
    <property type="project" value="UniProtKB-SubCell"/>
</dbReference>
<dbReference type="FunFam" id="1.10.30.10:FF:000007">
    <property type="entry name" value="Transcription factor SOX"/>
    <property type="match status" value="1"/>
</dbReference>
<evidence type="ECO:0000256" key="4">
    <source>
        <dbReference type="PROSITE-ProRule" id="PRU00267"/>
    </source>
</evidence>
<accession>A0AA88I9J1</accession>
<dbReference type="GO" id="GO:0000978">
    <property type="term" value="F:RNA polymerase II cis-regulatory region sequence-specific DNA binding"/>
    <property type="evidence" value="ECO:0007669"/>
    <property type="project" value="TreeGrafter"/>
</dbReference>
<dbReference type="InterPro" id="IPR050140">
    <property type="entry name" value="SRY-related_HMG-box_TF-like"/>
</dbReference>
<sequence length="377" mass="42221">MSIVGRSNSIVFGSLIVDTKSATPYTDATQTKKHPPGHIKRPMNAFMVWSQIERRKICETQPDVHNAQISKQLGVRWKMLSDKQRQPFIEEAERLRILHLKEYPDYKYKPRKKTKSISSDELSIIKERKIVKNTKVHSGKTLVVGSGPCATLNNNRSNSQQTLNSALKFFGGQSTFNLVNCDHLRVKFTIDKKFKEGLKDTKALTAVNQFTPEKSPPSPQDIPESPESMLSLDEIPPISPVRLPTFDSLLSKEFSIDPPFDDSLENSLLTPSPEPSETVYPTSDLIFRLQTDIIKQEPVLTRSVIQNPVLGDLDSLSTNDLFYLEDVCSLTSVDLDSLSTASNLSASHFEFSTSDVNDVLMDIGVSGGWDDNYVNIN</sequence>
<dbReference type="EMBL" id="JAVRJZ010000004">
    <property type="protein sequence ID" value="KAK2724054.1"/>
    <property type="molecule type" value="Genomic_DNA"/>
</dbReference>
<protein>
    <recommendedName>
        <fullName evidence="5">HMG box domain-containing protein</fullName>
    </recommendedName>
</protein>
<keyword evidence="3 4" id="KW-0539">Nucleus</keyword>
<evidence type="ECO:0000256" key="1">
    <source>
        <dbReference type="ARBA" id="ARBA00004123"/>
    </source>
</evidence>
<evidence type="ECO:0000256" key="2">
    <source>
        <dbReference type="ARBA" id="ARBA00023125"/>
    </source>
</evidence>
<dbReference type="CDD" id="cd22029">
    <property type="entry name" value="HMG-box_SoxC"/>
    <property type="match status" value="1"/>
</dbReference>
<evidence type="ECO:0000259" key="5">
    <source>
        <dbReference type="PROSITE" id="PS50118"/>
    </source>
</evidence>
<comment type="caution">
    <text evidence="6">The sequence shown here is derived from an EMBL/GenBank/DDBJ whole genome shotgun (WGS) entry which is preliminary data.</text>
</comment>
<reference evidence="6" key="1">
    <citation type="submission" date="2023-07" db="EMBL/GenBank/DDBJ databases">
        <title>Chromosome-level genome assembly of Artemia franciscana.</title>
        <authorList>
            <person name="Jo E."/>
        </authorList>
    </citation>
    <scope>NUCLEOTIDE SEQUENCE</scope>
    <source>
        <tissue evidence="6">Whole body</tissue>
    </source>
</reference>
<dbReference type="PANTHER" id="PTHR10270">
    <property type="entry name" value="SOX TRANSCRIPTION FACTOR"/>
    <property type="match status" value="1"/>
</dbReference>
<dbReference type="InterPro" id="IPR036910">
    <property type="entry name" value="HMG_box_dom_sf"/>
</dbReference>
<evidence type="ECO:0000256" key="3">
    <source>
        <dbReference type="ARBA" id="ARBA00023242"/>
    </source>
</evidence>
<dbReference type="Gene3D" id="1.10.30.10">
    <property type="entry name" value="High mobility group box domain"/>
    <property type="match status" value="1"/>
</dbReference>
<dbReference type="PANTHER" id="PTHR10270:SF323">
    <property type="entry name" value="TRANSCRIPTION FACTOR SOX-14-RELATED"/>
    <property type="match status" value="1"/>
</dbReference>
<dbReference type="SUPFAM" id="SSF47095">
    <property type="entry name" value="HMG-box"/>
    <property type="match status" value="1"/>
</dbReference>
<comment type="subcellular location">
    <subcellularLocation>
        <location evidence="1">Nucleus</location>
    </subcellularLocation>
</comment>
<dbReference type="GO" id="GO:0001228">
    <property type="term" value="F:DNA-binding transcription activator activity, RNA polymerase II-specific"/>
    <property type="evidence" value="ECO:0007669"/>
    <property type="project" value="TreeGrafter"/>
</dbReference>
<dbReference type="AlphaFoldDB" id="A0AA88I9J1"/>
<dbReference type="SMART" id="SM00398">
    <property type="entry name" value="HMG"/>
    <property type="match status" value="1"/>
</dbReference>
<dbReference type="GO" id="GO:0000122">
    <property type="term" value="P:negative regulation of transcription by RNA polymerase II"/>
    <property type="evidence" value="ECO:0007669"/>
    <property type="project" value="TreeGrafter"/>
</dbReference>
<dbReference type="Pfam" id="PF00505">
    <property type="entry name" value="HMG_box"/>
    <property type="match status" value="1"/>
</dbReference>
<keyword evidence="2 4" id="KW-0238">DNA-binding</keyword>
<feature type="domain" description="HMG box" evidence="5">
    <location>
        <begin position="39"/>
        <end position="107"/>
    </location>
</feature>
<dbReference type="PROSITE" id="PS50118">
    <property type="entry name" value="HMG_BOX_2"/>
    <property type="match status" value="1"/>
</dbReference>
<dbReference type="InterPro" id="IPR009071">
    <property type="entry name" value="HMG_box_dom"/>
</dbReference>
<dbReference type="GO" id="GO:0030182">
    <property type="term" value="P:neuron differentiation"/>
    <property type="evidence" value="ECO:0007669"/>
    <property type="project" value="TreeGrafter"/>
</dbReference>
<proteinExistence type="predicted"/>
<gene>
    <name evidence="6" type="ORF">QYM36_002414</name>
</gene>
<keyword evidence="7" id="KW-1185">Reference proteome</keyword>
<feature type="DNA-binding region" description="HMG box" evidence="4">
    <location>
        <begin position="39"/>
        <end position="107"/>
    </location>
</feature>
<evidence type="ECO:0000313" key="7">
    <source>
        <dbReference type="Proteomes" id="UP001187531"/>
    </source>
</evidence>
<organism evidence="6 7">
    <name type="scientific">Artemia franciscana</name>
    <name type="common">Brine shrimp</name>
    <name type="synonym">Artemia sanfranciscana</name>
    <dbReference type="NCBI Taxonomy" id="6661"/>
    <lineage>
        <taxon>Eukaryota</taxon>
        <taxon>Metazoa</taxon>
        <taxon>Ecdysozoa</taxon>
        <taxon>Arthropoda</taxon>
        <taxon>Crustacea</taxon>
        <taxon>Branchiopoda</taxon>
        <taxon>Anostraca</taxon>
        <taxon>Artemiidae</taxon>
        <taxon>Artemia</taxon>
    </lineage>
</organism>
<dbReference type="GO" id="GO:0007420">
    <property type="term" value="P:brain development"/>
    <property type="evidence" value="ECO:0007669"/>
    <property type="project" value="TreeGrafter"/>
</dbReference>
<dbReference type="Proteomes" id="UP001187531">
    <property type="component" value="Unassembled WGS sequence"/>
</dbReference>